<dbReference type="RefSeq" id="XP_040790735.1">
    <property type="nucleotide sequence ID" value="XM_040931699.1"/>
</dbReference>
<evidence type="ECO:0000313" key="1">
    <source>
        <dbReference type="EMBL" id="KAF1848172.1"/>
    </source>
</evidence>
<dbReference type="Proteomes" id="UP000800039">
    <property type="component" value="Unassembled WGS sequence"/>
</dbReference>
<comment type="caution">
    <text evidence="1">The sequence shown here is derived from an EMBL/GenBank/DDBJ whole genome shotgun (WGS) entry which is preliminary data.</text>
</comment>
<reference evidence="1" key="1">
    <citation type="submission" date="2020-01" db="EMBL/GenBank/DDBJ databases">
        <authorList>
            <consortium name="DOE Joint Genome Institute"/>
            <person name="Haridas S."/>
            <person name="Albert R."/>
            <person name="Binder M."/>
            <person name="Bloem J."/>
            <person name="Labutti K."/>
            <person name="Salamov A."/>
            <person name="Andreopoulos B."/>
            <person name="Baker S.E."/>
            <person name="Barry K."/>
            <person name="Bills G."/>
            <person name="Bluhm B.H."/>
            <person name="Cannon C."/>
            <person name="Castanera R."/>
            <person name="Culley D.E."/>
            <person name="Daum C."/>
            <person name="Ezra D."/>
            <person name="Gonzalez J.B."/>
            <person name="Henrissat B."/>
            <person name="Kuo A."/>
            <person name="Liang C."/>
            <person name="Lipzen A."/>
            <person name="Lutzoni F."/>
            <person name="Magnuson J."/>
            <person name="Mondo S."/>
            <person name="Nolan M."/>
            <person name="Ohm R."/>
            <person name="Pangilinan J."/>
            <person name="Park H.-J."/>
            <person name="Ramirez L."/>
            <person name="Alfaro M."/>
            <person name="Sun H."/>
            <person name="Tritt A."/>
            <person name="Yoshinaga Y."/>
            <person name="Zwiers L.-H."/>
            <person name="Turgeon B.G."/>
            <person name="Goodwin S.B."/>
            <person name="Spatafora J.W."/>
            <person name="Crous P.W."/>
            <person name="Grigoriev I.V."/>
        </authorList>
    </citation>
    <scope>NUCLEOTIDE SEQUENCE</scope>
    <source>
        <strain evidence="1">CBS 394.84</strain>
    </source>
</reference>
<dbReference type="EMBL" id="ML976615">
    <property type="protein sequence ID" value="KAF1848172.1"/>
    <property type="molecule type" value="Genomic_DNA"/>
</dbReference>
<evidence type="ECO:0000313" key="2">
    <source>
        <dbReference type="Proteomes" id="UP000800039"/>
    </source>
</evidence>
<dbReference type="AlphaFoldDB" id="A0A9P4GN00"/>
<protein>
    <submittedName>
        <fullName evidence="1">Uncharacterized protein</fullName>
    </submittedName>
</protein>
<dbReference type="GeneID" id="63848951"/>
<name>A0A9P4GN00_9PLEO</name>
<gene>
    <name evidence="1" type="ORF">K460DRAFT_353189</name>
</gene>
<sequence length="268" mass="30660">MDKFNFLKVLPAELRCIIYHEVLEGFTTDTCAWAGAFLTCKQLYLELFHELPKAFHVELNTMLSELQAKWTVDGIAPLRISQQGSAYDNAEVTIELPISYFHDAEDTSPDEFDRCWDILAPLLAFRLRTLTICFYMDEKMAGRSLIWEPDVYGPTVDLGSLLVYGNLAQHDHSVPGRRNTVHAVHVKRVVFNWSTMYTLEKERRDLIAVWAYAYGMSDEWEMKPTIEIELLQADESVELPETVGPAIAMPDQMIWTRRTAPLSPAPSL</sequence>
<proteinExistence type="predicted"/>
<keyword evidence="2" id="KW-1185">Reference proteome</keyword>
<accession>A0A9P4GN00</accession>
<organism evidence="1 2">
    <name type="scientific">Cucurbitaria berberidis CBS 394.84</name>
    <dbReference type="NCBI Taxonomy" id="1168544"/>
    <lineage>
        <taxon>Eukaryota</taxon>
        <taxon>Fungi</taxon>
        <taxon>Dikarya</taxon>
        <taxon>Ascomycota</taxon>
        <taxon>Pezizomycotina</taxon>
        <taxon>Dothideomycetes</taxon>
        <taxon>Pleosporomycetidae</taxon>
        <taxon>Pleosporales</taxon>
        <taxon>Pleosporineae</taxon>
        <taxon>Cucurbitariaceae</taxon>
        <taxon>Cucurbitaria</taxon>
    </lineage>
</organism>